<gene>
    <name evidence="13" type="ORF">LH29_09910</name>
</gene>
<dbReference type="OrthoDB" id="9801077at2"/>
<dbReference type="InterPro" id="IPR006101">
    <property type="entry name" value="Glyco_hydro_2"/>
</dbReference>
<dbReference type="InterPro" id="IPR050347">
    <property type="entry name" value="Bact_Beta-galactosidase"/>
</dbReference>
<dbReference type="GO" id="GO:0009341">
    <property type="term" value="C:beta-galactosidase complex"/>
    <property type="evidence" value="ECO:0007669"/>
    <property type="project" value="TreeGrafter"/>
</dbReference>
<dbReference type="InterPro" id="IPR006104">
    <property type="entry name" value="Glyco_hydro_2_N"/>
</dbReference>
<comment type="subunit">
    <text evidence="4">Monomer.</text>
</comment>
<comment type="catalytic activity">
    <reaction evidence="1 9">
        <text>Hydrolysis of terminal non-reducing beta-D-galactose residues in beta-D-galactosides.</text>
        <dbReference type="EC" id="3.2.1.23"/>
    </reaction>
</comment>
<dbReference type="AlphaFoldDB" id="A0A0D8JGA6"/>
<accession>A0A0D8JGA6</accession>
<evidence type="ECO:0000259" key="11">
    <source>
        <dbReference type="Pfam" id="PF02836"/>
    </source>
</evidence>
<keyword evidence="8 9" id="KW-0326">Glycosidase</keyword>
<feature type="domain" description="Glycoside hydrolase family 2 catalytic" evidence="11">
    <location>
        <begin position="299"/>
        <end position="479"/>
    </location>
</feature>
<dbReference type="EMBL" id="JRHC01000001">
    <property type="protein sequence ID" value="KJF45631.1"/>
    <property type="molecule type" value="Genomic_DNA"/>
</dbReference>
<dbReference type="InterPro" id="IPR017853">
    <property type="entry name" value="GH"/>
</dbReference>
<dbReference type="GO" id="GO:0030246">
    <property type="term" value="F:carbohydrate binding"/>
    <property type="evidence" value="ECO:0007669"/>
    <property type="project" value="InterPro"/>
</dbReference>
<dbReference type="PATRIC" id="fig|1544798.3.peg.1989"/>
<comment type="cofactor">
    <cofactor evidence="2">
        <name>Ca(2+)</name>
        <dbReference type="ChEBI" id="CHEBI:29108"/>
    </cofactor>
</comment>
<dbReference type="PROSITE" id="PS00608">
    <property type="entry name" value="GLYCOSYL_HYDROL_F2_2"/>
    <property type="match status" value="1"/>
</dbReference>
<dbReference type="InterPro" id="IPR011013">
    <property type="entry name" value="Gal_mutarotase_sf_dom"/>
</dbReference>
<organism evidence="13 14">
    <name type="scientific">Draconibacterium sediminis</name>
    <dbReference type="NCBI Taxonomy" id="1544798"/>
    <lineage>
        <taxon>Bacteria</taxon>
        <taxon>Pseudomonadati</taxon>
        <taxon>Bacteroidota</taxon>
        <taxon>Bacteroidia</taxon>
        <taxon>Marinilabiliales</taxon>
        <taxon>Prolixibacteraceae</taxon>
        <taxon>Draconibacterium</taxon>
    </lineage>
</organism>
<name>A0A0D8JGA6_9BACT</name>
<evidence type="ECO:0000256" key="7">
    <source>
        <dbReference type="ARBA" id="ARBA00022837"/>
    </source>
</evidence>
<dbReference type="SUPFAM" id="SSF49303">
    <property type="entry name" value="beta-Galactosidase/glucuronidase domain"/>
    <property type="match status" value="2"/>
</dbReference>
<keyword evidence="6 9" id="KW-0378">Hydrolase</keyword>
<evidence type="ECO:0000313" key="13">
    <source>
        <dbReference type="EMBL" id="KJF45631.1"/>
    </source>
</evidence>
<dbReference type="GO" id="GO:0005990">
    <property type="term" value="P:lactose catabolic process"/>
    <property type="evidence" value="ECO:0007669"/>
    <property type="project" value="TreeGrafter"/>
</dbReference>
<evidence type="ECO:0000256" key="4">
    <source>
        <dbReference type="ARBA" id="ARBA00011245"/>
    </source>
</evidence>
<keyword evidence="7" id="KW-0106">Calcium</keyword>
<evidence type="ECO:0000256" key="3">
    <source>
        <dbReference type="ARBA" id="ARBA00007401"/>
    </source>
</evidence>
<dbReference type="InterPro" id="IPR023232">
    <property type="entry name" value="Glyco_hydro_2_AS"/>
</dbReference>
<dbReference type="Pfam" id="PF02836">
    <property type="entry name" value="Glyco_hydro_2_C"/>
    <property type="match status" value="1"/>
</dbReference>
<comment type="caution">
    <text evidence="13">The sequence shown here is derived from an EMBL/GenBank/DDBJ whole genome shotgun (WGS) entry which is preliminary data.</text>
</comment>
<evidence type="ECO:0000256" key="1">
    <source>
        <dbReference type="ARBA" id="ARBA00001412"/>
    </source>
</evidence>
<proteinExistence type="inferred from homology"/>
<dbReference type="Gene3D" id="2.60.120.260">
    <property type="entry name" value="Galactose-binding domain-like"/>
    <property type="match status" value="1"/>
</dbReference>
<dbReference type="STRING" id="1544798.LH29_09910"/>
<dbReference type="Pfam" id="PF02837">
    <property type="entry name" value="Glyco_hydro_2_N"/>
    <property type="match status" value="1"/>
</dbReference>
<dbReference type="InterPro" id="IPR036156">
    <property type="entry name" value="Beta-gal/glucu_dom_sf"/>
</dbReference>
<dbReference type="PANTHER" id="PTHR46323:SF2">
    <property type="entry name" value="BETA-GALACTOSIDASE"/>
    <property type="match status" value="1"/>
</dbReference>
<dbReference type="GO" id="GO:0004565">
    <property type="term" value="F:beta-galactosidase activity"/>
    <property type="evidence" value="ECO:0007669"/>
    <property type="project" value="UniProtKB-EC"/>
</dbReference>
<evidence type="ECO:0000259" key="10">
    <source>
        <dbReference type="Pfam" id="PF00703"/>
    </source>
</evidence>
<dbReference type="InterPro" id="IPR008979">
    <property type="entry name" value="Galactose-bd-like_sf"/>
</dbReference>
<evidence type="ECO:0000313" key="14">
    <source>
        <dbReference type="Proteomes" id="UP000032544"/>
    </source>
</evidence>
<evidence type="ECO:0000256" key="2">
    <source>
        <dbReference type="ARBA" id="ARBA00001913"/>
    </source>
</evidence>
<sequence>MNSFLRTTTTLLFVLLINFGWANPAKKEIKYLSGTDSENTVAWDFYCTAGRKIGAWTKIEVPSHWEQQGFGEYDYGRDYRTYGKKFDYAKESGLYKHRFNLPENWNNKRVFIVFEGSMTDTEVKINGELAGPIHQGSFYRFKYDITDKLRTDGENLLEVKVDKWSENASVNHAERYADYWIFGGIFRPVYLEAVPQSYIERVAINAKADGSFTMETFPIDAKDDQVIEAQILDSKGDLIQTCRQRISAGDSLVELACKIKNPATWTAETPNLYSVKVSLKNESETIYELSEKFGFRTIEIREGDGIYLNGTKIKMKGVNRHVFWPETGRCINPKIDLDDVKLLKAMNMNAVRCAHYPPDKTFLQYCDSLGLYVLDELAGWQNAYDTKSGSKLVKEMVIRDVNHPSIIFWSNGNEGGTNKELDDDYGFYDPSKRPVIHAHHRPGNDFNGIDCNHYENYYSSKKILEEGLIYMPTEFLHAQDDGGGATALADFWELFWNSERSAGGFSWVLADEGLVRTDMNNVIDANRVNAPDGLVGPHREKEGSFYAMREIYSPVKIEMEKLPEGFDGTIPLENRYHFTNLNKVRFEWQLVDFSLPEQRGVFHKVIKSGTAESPDVAPVQKGKLDLDLPANYKQYDALYLRAFDPSNNEIYCWSWKTDGNANQVVKLVEKDLNESEEERLKALKALGIEEDNILPIERQEGDTNISSSVEVNENDSLITLKASGIAVTFSKKDGTIRKLANDFGLPLPFSNGPVLVSGNAKLLTIEQSKNENSYRLNMRYDGDIKQLSWTMYNSGWLQLDYEYQVKGEQYFTGISFDFPESDIISAKWLGEGPAHVWKNRLQGGRLDVFQRLYNNVLPGDNNWQYPQFKGYYADVSWMEFNTVYGKFTVVAQEDDLYVRLFDFYGISGPRNYPVLPKGDISFLDGIPPLGTKLAMGISNDTWNLGPAGELNKMDKPKKRTLYFYFGLRN</sequence>
<dbReference type="InterPro" id="IPR014718">
    <property type="entry name" value="GH-type_carb-bd"/>
</dbReference>
<dbReference type="Gene3D" id="3.20.20.80">
    <property type="entry name" value="Glycosidases"/>
    <property type="match status" value="1"/>
</dbReference>
<protein>
    <recommendedName>
        <fullName evidence="5 9">Beta-galactosidase</fullName>
        <ecNumber evidence="5 9">3.2.1.23</ecNumber>
    </recommendedName>
    <alternativeName>
        <fullName evidence="9">Lactase</fullName>
    </alternativeName>
</protein>
<feature type="domain" description="Glycoside hydrolase family 2 immunoglobulin-like beta-sandwich" evidence="10">
    <location>
        <begin position="199"/>
        <end position="296"/>
    </location>
</feature>
<evidence type="ECO:0000256" key="6">
    <source>
        <dbReference type="ARBA" id="ARBA00022801"/>
    </source>
</evidence>
<dbReference type="EC" id="3.2.1.23" evidence="5 9"/>
<dbReference type="Pfam" id="PF00703">
    <property type="entry name" value="Glyco_hydro_2"/>
    <property type="match status" value="1"/>
</dbReference>
<dbReference type="SUPFAM" id="SSF74650">
    <property type="entry name" value="Galactose mutarotase-like"/>
    <property type="match status" value="1"/>
</dbReference>
<dbReference type="PRINTS" id="PR00132">
    <property type="entry name" value="GLHYDRLASE2"/>
</dbReference>
<evidence type="ECO:0000259" key="12">
    <source>
        <dbReference type="Pfam" id="PF02837"/>
    </source>
</evidence>
<feature type="domain" description="Glycosyl hydrolases family 2 sugar binding" evidence="12">
    <location>
        <begin position="58"/>
        <end position="195"/>
    </location>
</feature>
<dbReference type="Gene3D" id="2.60.40.10">
    <property type="entry name" value="Immunoglobulins"/>
    <property type="match status" value="2"/>
</dbReference>
<comment type="similarity">
    <text evidence="3 9">Belongs to the glycosyl hydrolase 2 family.</text>
</comment>
<evidence type="ECO:0000256" key="8">
    <source>
        <dbReference type="ARBA" id="ARBA00023295"/>
    </source>
</evidence>
<dbReference type="Gene3D" id="2.70.98.10">
    <property type="match status" value="1"/>
</dbReference>
<dbReference type="SUPFAM" id="SSF49785">
    <property type="entry name" value="Galactose-binding domain-like"/>
    <property type="match status" value="1"/>
</dbReference>
<dbReference type="InterPro" id="IPR006102">
    <property type="entry name" value="Ig-like_GH2"/>
</dbReference>
<evidence type="ECO:0000256" key="5">
    <source>
        <dbReference type="ARBA" id="ARBA00012756"/>
    </source>
</evidence>
<dbReference type="PROSITE" id="PS00719">
    <property type="entry name" value="GLYCOSYL_HYDROL_F2_1"/>
    <property type="match status" value="1"/>
</dbReference>
<reference evidence="13 14" key="1">
    <citation type="submission" date="2014-09" db="EMBL/GenBank/DDBJ databases">
        <title>Draft Genome Sequence of Draconibacterium sp. JN14CK-3.</title>
        <authorList>
            <person name="Dong C."/>
            <person name="Lai Q."/>
            <person name="Shao Z."/>
        </authorList>
    </citation>
    <scope>NUCLEOTIDE SEQUENCE [LARGE SCALE GENOMIC DNA]</scope>
    <source>
        <strain evidence="13 14">JN14CK-3</strain>
    </source>
</reference>
<dbReference type="InterPro" id="IPR006103">
    <property type="entry name" value="Glyco_hydro_2_cat"/>
</dbReference>
<keyword evidence="14" id="KW-1185">Reference proteome</keyword>
<dbReference type="SUPFAM" id="SSF51445">
    <property type="entry name" value="(Trans)glycosidases"/>
    <property type="match status" value="1"/>
</dbReference>
<dbReference type="Proteomes" id="UP000032544">
    <property type="component" value="Unassembled WGS sequence"/>
</dbReference>
<evidence type="ECO:0000256" key="9">
    <source>
        <dbReference type="RuleBase" id="RU361154"/>
    </source>
</evidence>
<dbReference type="PANTHER" id="PTHR46323">
    <property type="entry name" value="BETA-GALACTOSIDASE"/>
    <property type="match status" value="1"/>
</dbReference>
<dbReference type="InterPro" id="IPR013783">
    <property type="entry name" value="Ig-like_fold"/>
</dbReference>
<dbReference type="RefSeq" id="WP_045028106.1">
    <property type="nucleotide sequence ID" value="NZ_JRHC01000001.1"/>
</dbReference>
<dbReference type="InterPro" id="IPR023230">
    <property type="entry name" value="Glyco_hydro_2_CS"/>
</dbReference>